<dbReference type="InterPro" id="IPR024524">
    <property type="entry name" value="DUF3800"/>
</dbReference>
<reference evidence="2" key="1">
    <citation type="submission" date="2017-09" db="EMBL/GenBank/DDBJ databases">
        <title>Depth-based differentiation of microbial function through sediment-hosted aquifers and enrichment of novel symbionts in the deep terrestrial subsurface.</title>
        <authorList>
            <person name="Probst A.J."/>
            <person name="Ladd B."/>
            <person name="Jarett J.K."/>
            <person name="Geller-Mcgrath D.E."/>
            <person name="Sieber C.M.K."/>
            <person name="Emerson J.B."/>
            <person name="Anantharaman K."/>
            <person name="Thomas B.C."/>
            <person name="Malmstrom R."/>
            <person name="Stieglmeier M."/>
            <person name="Klingl A."/>
            <person name="Woyke T."/>
            <person name="Ryan C.M."/>
            <person name="Banfield J.F."/>
        </authorList>
    </citation>
    <scope>NUCLEOTIDE SEQUENCE [LARGE SCALE GENOMIC DNA]</scope>
</reference>
<evidence type="ECO:0000313" key="1">
    <source>
        <dbReference type="EMBL" id="PIS22258.1"/>
    </source>
</evidence>
<name>A0A2H0XDQ1_UNCKA</name>
<organism evidence="1 2">
    <name type="scientific">candidate division WWE3 bacterium CG08_land_8_20_14_0_20_41_10</name>
    <dbReference type="NCBI Taxonomy" id="1975085"/>
    <lineage>
        <taxon>Bacteria</taxon>
        <taxon>Katanobacteria</taxon>
    </lineage>
</organism>
<accession>A0A2H0XDQ1</accession>
<sequence length="143" mass="16323">MLVFMDESGDPILKKIGEGSSKYFVMACVIFYSDAEAEVTADALKNLKKNLRFSERTEFKFNGSSPDVRKKFLEATLGYKYRVRAIVVDKTLIHSRELIGSKDSFYNYFIKLLLKHNSGTLLKAKIRLDGAEIGYSEEIYQVT</sequence>
<proteinExistence type="predicted"/>
<gene>
    <name evidence="1" type="ORF">COT50_02970</name>
</gene>
<evidence type="ECO:0008006" key="3">
    <source>
        <dbReference type="Google" id="ProtNLM"/>
    </source>
</evidence>
<evidence type="ECO:0000313" key="2">
    <source>
        <dbReference type="Proteomes" id="UP000231252"/>
    </source>
</evidence>
<protein>
    <recommendedName>
        <fullName evidence="3">DUF3800 domain-containing protein</fullName>
    </recommendedName>
</protein>
<comment type="caution">
    <text evidence="1">The sequence shown here is derived from an EMBL/GenBank/DDBJ whole genome shotgun (WGS) entry which is preliminary data.</text>
</comment>
<dbReference type="AlphaFoldDB" id="A0A2H0XDQ1"/>
<dbReference type="Proteomes" id="UP000231252">
    <property type="component" value="Unassembled WGS sequence"/>
</dbReference>
<dbReference type="Pfam" id="PF12686">
    <property type="entry name" value="DUF3800"/>
    <property type="match status" value="1"/>
</dbReference>
<dbReference type="EMBL" id="PEYU01000065">
    <property type="protein sequence ID" value="PIS22258.1"/>
    <property type="molecule type" value="Genomic_DNA"/>
</dbReference>